<dbReference type="Gene3D" id="1.20.1280.50">
    <property type="match status" value="1"/>
</dbReference>
<evidence type="ECO:0000313" key="3">
    <source>
        <dbReference type="Proteomes" id="UP000070501"/>
    </source>
</evidence>
<dbReference type="InterPro" id="IPR001810">
    <property type="entry name" value="F-box_dom"/>
</dbReference>
<proteinExistence type="predicted"/>
<sequence length="601" mass="66131">MNHKQSFASLPEEILLCIISWLDPPAIVSLQLASKHFLVLCRDNGFWRHLALSPAALSRYRQLSGGGQQHHRADVPPPDVHHAVDPWEAASSLLEQPSLSTKQHARVIANWDTTFPQESPRWYDEYIHRHAPVVVNWPQQPMTEGKTATAGSVPIDVRGLALYRPPSEAHAAYAVAPLEDGSVCLWDVKGGSATRKKGAIAAHSKAGLLWEHVPPHSYPRRSTITDPGILESVTVDDQRGVAFFAIGHVLVEIDLATMRPVSEKQYDFSINTLSTIQPGVPLIVGTTLGLHLNDHRIPSHSLSPYAALPQPGPISIEHLERSGQPAQISDDFLVAGRFSNILHYDRRQFPKIRGSIYSGAKLCSMASLPYSMSFVGNEQRKSFELNEDEIDAVKSEPGRTLITCGEYKSKGSLEIYGLSASSSHLSSAANQQKPIRNRVTAASAKALYVANHGNRIVYSDGQGYLKWVERDGYTEVRRHKIGQSERTTTQSSLFRSMPGSDDIAVKLLSTRTTSEEGESTTTQANADDILFWTGDKLGLATFSSKPAFFPEDFLDTTGEAGPDEQEEQLYSERMRLALERQAQDVHFVRELGAGTLGGAGF</sequence>
<gene>
    <name evidence="2" type="ORF">Micbo1qcDRAFT_163270</name>
</gene>
<dbReference type="PANTHER" id="PTHR13252:SF9">
    <property type="entry name" value="F-BOX ONLY PROTEIN 28"/>
    <property type="match status" value="1"/>
</dbReference>
<dbReference type="SUPFAM" id="SSF81383">
    <property type="entry name" value="F-box domain"/>
    <property type="match status" value="1"/>
</dbReference>
<dbReference type="SMART" id="SM00256">
    <property type="entry name" value="FBOX"/>
    <property type="match status" value="1"/>
</dbReference>
<name>A0A136J2X0_9PEZI</name>
<dbReference type="PANTHER" id="PTHR13252">
    <property type="entry name" value="F-BOX ONLY PROTEIN 28"/>
    <property type="match status" value="1"/>
</dbReference>
<dbReference type="Pfam" id="PF12937">
    <property type="entry name" value="F-box-like"/>
    <property type="match status" value="1"/>
</dbReference>
<dbReference type="GO" id="GO:0000209">
    <property type="term" value="P:protein polyubiquitination"/>
    <property type="evidence" value="ECO:0007669"/>
    <property type="project" value="TreeGrafter"/>
</dbReference>
<dbReference type="OrthoDB" id="3219396at2759"/>
<organism evidence="2 3">
    <name type="scientific">Microdochium bolleyi</name>
    <dbReference type="NCBI Taxonomy" id="196109"/>
    <lineage>
        <taxon>Eukaryota</taxon>
        <taxon>Fungi</taxon>
        <taxon>Dikarya</taxon>
        <taxon>Ascomycota</taxon>
        <taxon>Pezizomycotina</taxon>
        <taxon>Sordariomycetes</taxon>
        <taxon>Xylariomycetidae</taxon>
        <taxon>Xylariales</taxon>
        <taxon>Microdochiaceae</taxon>
        <taxon>Microdochium</taxon>
    </lineage>
</organism>
<reference evidence="3" key="1">
    <citation type="submission" date="2016-02" db="EMBL/GenBank/DDBJ databases">
        <title>Draft genome sequence of Microdochium bolleyi, a fungal endophyte of beachgrass.</title>
        <authorList>
            <consortium name="DOE Joint Genome Institute"/>
            <person name="David A.S."/>
            <person name="May G."/>
            <person name="Haridas S."/>
            <person name="Lim J."/>
            <person name="Wang M."/>
            <person name="Labutti K."/>
            <person name="Lipzen A."/>
            <person name="Barry K."/>
            <person name="Grigoriev I.V."/>
        </authorList>
    </citation>
    <scope>NUCLEOTIDE SEQUENCE [LARGE SCALE GENOMIC DNA]</scope>
    <source>
        <strain evidence="3">J235TASD1</strain>
    </source>
</reference>
<dbReference type="EMBL" id="KQ964250">
    <property type="protein sequence ID" value="KXJ91515.1"/>
    <property type="molecule type" value="Genomic_DNA"/>
</dbReference>
<accession>A0A136J2X0</accession>
<feature type="domain" description="F-box" evidence="1">
    <location>
        <begin position="4"/>
        <end position="50"/>
    </location>
</feature>
<dbReference type="AlphaFoldDB" id="A0A136J2X0"/>
<keyword evidence="3" id="KW-1185">Reference proteome</keyword>
<dbReference type="InParanoid" id="A0A136J2X0"/>
<protein>
    <recommendedName>
        <fullName evidence="1">F-box domain-containing protein</fullName>
    </recommendedName>
</protein>
<dbReference type="Proteomes" id="UP000070501">
    <property type="component" value="Unassembled WGS sequence"/>
</dbReference>
<evidence type="ECO:0000313" key="2">
    <source>
        <dbReference type="EMBL" id="KXJ91515.1"/>
    </source>
</evidence>
<dbReference type="PROSITE" id="PS50181">
    <property type="entry name" value="FBOX"/>
    <property type="match status" value="1"/>
</dbReference>
<dbReference type="STRING" id="196109.A0A136J2X0"/>
<dbReference type="InterPro" id="IPR036047">
    <property type="entry name" value="F-box-like_dom_sf"/>
</dbReference>
<evidence type="ECO:0000259" key="1">
    <source>
        <dbReference type="PROSITE" id="PS50181"/>
    </source>
</evidence>
<dbReference type="InterPro" id="IPR039719">
    <property type="entry name" value="FBXO28"/>
</dbReference>